<reference evidence="2 3" key="2">
    <citation type="submission" date="2014-09" db="EMBL/GenBank/DDBJ databases">
        <authorList>
            <consortium name="NBRP consortium"/>
            <person name="Sawabe T."/>
            <person name="Meirelles P."/>
            <person name="Nakanishi M."/>
            <person name="Sayaka M."/>
            <person name="Hattori M."/>
            <person name="Ohkuma M."/>
        </authorList>
    </citation>
    <scope>NUCLEOTIDE SEQUENCE [LARGE SCALE GENOMIC DNA]</scope>
    <source>
        <strain evidence="2 3">JCM 19240</strain>
    </source>
</reference>
<evidence type="ECO:0000313" key="2">
    <source>
        <dbReference type="EMBL" id="GAL36448.1"/>
    </source>
</evidence>
<sequence length="40" mass="4911">MDEKRTEIELFTCSYGAFLLFFKLNPYFCVFCLFGYRLRK</sequence>
<keyword evidence="1" id="KW-0472">Membrane</keyword>
<comment type="caution">
    <text evidence="2">The sequence shown here is derived from an EMBL/GenBank/DDBJ whole genome shotgun (WGS) entry which is preliminary data.</text>
</comment>
<proteinExistence type="predicted"/>
<reference evidence="2 3" key="1">
    <citation type="submission" date="2014-09" db="EMBL/GenBank/DDBJ databases">
        <title>Vibrio maritimus JCM 19240. (C210) whole genome shotgun sequence.</title>
        <authorList>
            <person name="Sawabe T."/>
            <person name="Meirelles P."/>
            <person name="Nakanishi M."/>
            <person name="Sayaka M."/>
            <person name="Hattori M."/>
            <person name="Ohkuma M."/>
        </authorList>
    </citation>
    <scope>NUCLEOTIDE SEQUENCE [LARGE SCALE GENOMIC DNA]</scope>
    <source>
        <strain evidence="2 3">JCM 19240</strain>
    </source>
</reference>
<accession>A0A090TB05</accession>
<keyword evidence="1" id="KW-1133">Transmembrane helix</keyword>
<protein>
    <submittedName>
        <fullName evidence="2">Uncharacterized protein</fullName>
    </submittedName>
</protein>
<evidence type="ECO:0000313" key="3">
    <source>
        <dbReference type="Proteomes" id="UP000029224"/>
    </source>
</evidence>
<name>A0A090TB05_9VIBR</name>
<evidence type="ECO:0000256" key="1">
    <source>
        <dbReference type="SAM" id="Phobius"/>
    </source>
</evidence>
<dbReference type="AlphaFoldDB" id="A0A090TB05"/>
<organism evidence="2 3">
    <name type="scientific">Vibrio maritimus</name>
    <dbReference type="NCBI Taxonomy" id="990268"/>
    <lineage>
        <taxon>Bacteria</taxon>
        <taxon>Pseudomonadati</taxon>
        <taxon>Pseudomonadota</taxon>
        <taxon>Gammaproteobacteria</taxon>
        <taxon>Vibrionales</taxon>
        <taxon>Vibrionaceae</taxon>
        <taxon>Vibrio</taxon>
    </lineage>
</organism>
<keyword evidence="3" id="KW-1185">Reference proteome</keyword>
<gene>
    <name evidence="2" type="ORF">JCM19240_1892</name>
</gene>
<dbReference type="EMBL" id="BBMT01000010">
    <property type="protein sequence ID" value="GAL36448.1"/>
    <property type="molecule type" value="Genomic_DNA"/>
</dbReference>
<feature type="transmembrane region" description="Helical" evidence="1">
    <location>
        <begin position="15"/>
        <end position="36"/>
    </location>
</feature>
<keyword evidence="1" id="KW-0812">Transmembrane</keyword>
<dbReference type="Proteomes" id="UP000029224">
    <property type="component" value="Unassembled WGS sequence"/>
</dbReference>